<gene>
    <name evidence="11" type="ORF">HMPREF7215_1795</name>
</gene>
<keyword evidence="6 11" id="KW-0378">Hydrolase</keyword>
<dbReference type="InterPro" id="IPR054712">
    <property type="entry name" value="Cas3-like_dom"/>
</dbReference>
<dbReference type="CDD" id="cd09641">
    <property type="entry name" value="Cas3''_I"/>
    <property type="match status" value="1"/>
</dbReference>
<dbReference type="Proteomes" id="UP000006462">
    <property type="component" value="Unassembled WGS sequence"/>
</dbReference>
<dbReference type="GO" id="GO:0016787">
    <property type="term" value="F:hydrolase activity"/>
    <property type="evidence" value="ECO:0007669"/>
    <property type="project" value="UniProtKB-KW"/>
</dbReference>
<dbReference type="InterPro" id="IPR006674">
    <property type="entry name" value="HD_domain"/>
</dbReference>
<protein>
    <submittedName>
        <fullName evidence="11">CRISPR-associated endonuclease Cas3-HD</fullName>
        <ecNumber evidence="11">3.1.-.-</ecNumber>
    </submittedName>
</protein>
<dbReference type="PROSITE" id="PS51643">
    <property type="entry name" value="HD_CAS3"/>
    <property type="match status" value="1"/>
</dbReference>
<dbReference type="CDD" id="cd17930">
    <property type="entry name" value="DEXHc_cas3"/>
    <property type="match status" value="1"/>
</dbReference>
<evidence type="ECO:0000259" key="10">
    <source>
        <dbReference type="PROSITE" id="PS51643"/>
    </source>
</evidence>
<comment type="similarity">
    <text evidence="2">In the central section; belongs to the CRISPR-associated helicase Cas3 family.</text>
</comment>
<dbReference type="InterPro" id="IPR011545">
    <property type="entry name" value="DEAD/DEAH_box_helicase_dom"/>
</dbReference>
<sequence>MLCSRKARDGSDRREALADHVRLVADLCERSCRKFGVPSLGRLVGLVHDAGKSSEQWQRYLLSDEQSEMIPHAPTGAKLLCRIAQEFPDESYERYVAEIAELVVWGHHSGLPDMVEPDGAASYEERLQEPPDAAQAEAIARFQQGVVPQDDIRKLLKSAAEELRTIMKVFTERCNADVYPEDVRQENRSSGEKRKILHRRAEKREFFRGLLTRMAFSCLCDGDRYASACWENRLEAATYTTDPKLWAELAAKLEKRLDGFPDAPINTARRQISDECLESAKKMREPSGIYRLNVVTGGGKTLAVMRSALYLARKFGKDHVFYVAPFTTIIDQTAQNLRETFGRGDILLEHHSNLVGPGTDENEKRLHEKEDQLDKFAERWDIPIILTSQVQFLEALFSGRGQCVRRMHQLCNSVLIFDEVQSVPVKCISMFNLAIDFLAGFCGCTVILCSATQPALEEIARPLRFSEPADLVRDVRKRFPVFDRVQIVDKTQEEPYTAETLSEFVLQLSREIRSVLIVLNTKKAVKEAYAQLKAKGRAGVAFFHLSTNMCGAHRLAKIAEMNSLLAQHKAVICVSTNLIEAGVDISFDAVIRSKTGLDSLTQASGRCNRNKFVERGYVYLIRYEETGLAMLPDLRRAQDAMTRVLSDMPFFPVQDYFSEETLRAYYRYYYHGQRGSMDYPAPHDAGRTLFDYLAANRTARVEYESRHERAHHGILHQAFRTAGREFRVIDENTTGILVPYGKGIELQRQLLSASDYLDKKTLFRELQRYSVSVYPDGLRKLEKDHKLLFFEDLGIYCLLDEESYDDEYGIVFEGGVDPAKYIC</sequence>
<keyword evidence="9" id="KW-0051">Antiviral defense</keyword>
<dbReference type="InterPro" id="IPR038257">
    <property type="entry name" value="CRISPR-assoc_Cas3_HD_sf"/>
</dbReference>
<dbReference type="EC" id="3.1.-.-" evidence="11"/>
<dbReference type="Gene3D" id="1.10.3210.30">
    <property type="match status" value="1"/>
</dbReference>
<dbReference type="SUPFAM" id="SSF52540">
    <property type="entry name" value="P-loop containing nucleoside triphosphate hydrolases"/>
    <property type="match status" value="1"/>
</dbReference>
<evidence type="ECO:0000313" key="12">
    <source>
        <dbReference type="Proteomes" id="UP000006462"/>
    </source>
</evidence>
<feature type="domain" description="HD Cas3-type" evidence="10">
    <location>
        <begin position="10"/>
        <end position="225"/>
    </location>
</feature>
<evidence type="ECO:0000256" key="3">
    <source>
        <dbReference type="ARBA" id="ARBA00022722"/>
    </source>
</evidence>
<dbReference type="Pfam" id="PF01966">
    <property type="entry name" value="HD"/>
    <property type="match status" value="1"/>
</dbReference>
<dbReference type="InterPro" id="IPR006474">
    <property type="entry name" value="Helicase_Cas3_CRISPR-ass_core"/>
</dbReference>
<evidence type="ECO:0000256" key="1">
    <source>
        <dbReference type="ARBA" id="ARBA00006847"/>
    </source>
</evidence>
<dbReference type="EMBL" id="ADFP01000059">
    <property type="protein sequence ID" value="EFB90879.1"/>
    <property type="molecule type" value="Genomic_DNA"/>
</dbReference>
<evidence type="ECO:0000313" key="11">
    <source>
        <dbReference type="EMBL" id="EFB90879.1"/>
    </source>
</evidence>
<evidence type="ECO:0000256" key="7">
    <source>
        <dbReference type="ARBA" id="ARBA00022806"/>
    </source>
</evidence>
<dbReference type="RefSeq" id="WP_009164687.1">
    <property type="nucleotide sequence ID" value="NZ_ADFP01000059.1"/>
</dbReference>
<dbReference type="InterPro" id="IPR027417">
    <property type="entry name" value="P-loop_NTPase"/>
</dbReference>
<keyword evidence="11" id="KW-0255">Endonuclease</keyword>
<dbReference type="Pfam" id="PF00270">
    <property type="entry name" value="DEAD"/>
    <property type="match status" value="1"/>
</dbReference>
<accession>A0ABP2HU81</accession>
<dbReference type="GO" id="GO:0004519">
    <property type="term" value="F:endonuclease activity"/>
    <property type="evidence" value="ECO:0007669"/>
    <property type="project" value="UniProtKB-KW"/>
</dbReference>
<keyword evidence="4" id="KW-0479">Metal-binding</keyword>
<evidence type="ECO:0000256" key="4">
    <source>
        <dbReference type="ARBA" id="ARBA00022723"/>
    </source>
</evidence>
<proteinExistence type="inferred from homology"/>
<dbReference type="SUPFAM" id="SSF109604">
    <property type="entry name" value="HD-domain/PDEase-like"/>
    <property type="match status" value="1"/>
</dbReference>
<dbReference type="NCBIfam" id="TIGR01587">
    <property type="entry name" value="cas3_core"/>
    <property type="match status" value="1"/>
</dbReference>
<evidence type="ECO:0000256" key="5">
    <source>
        <dbReference type="ARBA" id="ARBA00022741"/>
    </source>
</evidence>
<reference evidence="11 12" key="1">
    <citation type="submission" date="2009-12" db="EMBL/GenBank/DDBJ databases">
        <authorList>
            <person name="Shrivastava S."/>
            <person name="Madupu R."/>
            <person name="Durkin A.S."/>
            <person name="Torralba M."/>
            <person name="Methe B."/>
            <person name="Sutton G.G."/>
            <person name="Strausberg R.L."/>
            <person name="Nelson K.E."/>
        </authorList>
    </citation>
    <scope>NUCLEOTIDE SEQUENCE [LARGE SCALE GENOMIC DNA]</scope>
    <source>
        <strain evidence="11 12">W5455</strain>
    </source>
</reference>
<organism evidence="11 12">
    <name type="scientific">Pyramidobacter piscolens W5455</name>
    <dbReference type="NCBI Taxonomy" id="352165"/>
    <lineage>
        <taxon>Bacteria</taxon>
        <taxon>Thermotogati</taxon>
        <taxon>Synergistota</taxon>
        <taxon>Synergistia</taxon>
        <taxon>Synergistales</taxon>
        <taxon>Dethiosulfovibrionaceae</taxon>
        <taxon>Pyramidobacter</taxon>
    </lineage>
</organism>
<keyword evidence="5" id="KW-0547">Nucleotide-binding</keyword>
<evidence type="ECO:0000256" key="9">
    <source>
        <dbReference type="ARBA" id="ARBA00023118"/>
    </source>
</evidence>
<keyword evidence="12" id="KW-1185">Reference proteome</keyword>
<keyword evidence="7" id="KW-0347">Helicase</keyword>
<comment type="caution">
    <text evidence="11">The sequence shown here is derived from an EMBL/GenBank/DDBJ whole genome shotgun (WGS) entry which is preliminary data.</text>
</comment>
<dbReference type="Pfam" id="PF22590">
    <property type="entry name" value="Cas3-like_C_2"/>
    <property type="match status" value="1"/>
</dbReference>
<evidence type="ECO:0000256" key="8">
    <source>
        <dbReference type="ARBA" id="ARBA00022840"/>
    </source>
</evidence>
<dbReference type="Gene3D" id="3.40.50.300">
    <property type="entry name" value="P-loop containing nucleotide triphosphate hydrolases"/>
    <property type="match status" value="2"/>
</dbReference>
<dbReference type="InterPro" id="IPR006483">
    <property type="entry name" value="CRISPR-assoc_Cas3_HD"/>
</dbReference>
<dbReference type="NCBIfam" id="TIGR01596">
    <property type="entry name" value="cas3_HD"/>
    <property type="match status" value="1"/>
</dbReference>
<evidence type="ECO:0000256" key="6">
    <source>
        <dbReference type="ARBA" id="ARBA00022801"/>
    </source>
</evidence>
<comment type="similarity">
    <text evidence="1">In the N-terminal section; belongs to the CRISPR-associated nuclease Cas3-HD family.</text>
</comment>
<name>A0ABP2HU81_9BACT</name>
<evidence type="ECO:0000256" key="2">
    <source>
        <dbReference type="ARBA" id="ARBA00009046"/>
    </source>
</evidence>
<keyword evidence="3" id="KW-0540">Nuclease</keyword>
<keyword evidence="8" id="KW-0067">ATP-binding</keyword>